<keyword evidence="4" id="KW-0812">Transmembrane</keyword>
<dbReference type="GO" id="GO:0016798">
    <property type="term" value="F:hydrolase activity, acting on glycosyl bonds"/>
    <property type="evidence" value="ECO:0007669"/>
    <property type="project" value="UniProtKB-KW"/>
</dbReference>
<dbReference type="CDD" id="cd08983">
    <property type="entry name" value="GH43_Bt3655-like"/>
    <property type="match status" value="2"/>
</dbReference>
<dbReference type="PANTHER" id="PTHR43301:SF3">
    <property type="entry name" value="ARABINAN ENDO-1,5-ALPHA-L-ARABINOSIDASE A-RELATED"/>
    <property type="match status" value="1"/>
</dbReference>
<keyword evidence="7" id="KW-1185">Reference proteome</keyword>
<dbReference type="SMART" id="SM00635">
    <property type="entry name" value="BID_2"/>
    <property type="match status" value="1"/>
</dbReference>
<dbReference type="Pfam" id="PF20578">
    <property type="entry name" value="aBig_2"/>
    <property type="match status" value="3"/>
</dbReference>
<dbReference type="Gene3D" id="2.60.120.200">
    <property type="match status" value="2"/>
</dbReference>
<sequence>MKNNRNISLLIISLLLFQVIVGSIPITVTVIAEEGEPNQESNLIVHYDMKQTEEVEGKTVFKNLSDNEFEGVYQNEDKGRLLANEEVGFVALDGGSAGDNNAYIEIPKAGDGSDVLSDLENVTVTALVNWTNDGVNRWIYGFGKMDDDIANGNSYLFTTPQHGNSNSAASGISEAGWQNEALITASEAMSANKWNVVTSVFNGAEDTLTLFINGDEVAQGSTNGLQLANIIDSKASFSGFIGRSIFQNDDYFTGMVADFRIHGDALSSVEVADLSSELQAKKDPLNQLLLEDQREQLTIESMLHQGDDVEQVSHDLNLPTSGDNGVEITWDSSHPDVVAEDGTVQRPPLEKGDTVVKLTATLSYQGVATTKTFEVTVVKEFSDQERADLDATAISIYNPDSVKGNLNLTTSGDNESEISWKSSHPSIIKGSDDIADQSHQLGWVDRPDADTEVTLTATVQYNDAITTKDFQVTVKKDPGDKEYDAYFFSYFTGEYEGGEEISFAVAEDPLHWRALNNGQSVIQSNMGEKGLRDPFVIRAPEGDKFYMIATDLKMGESTNFDQAQITGSHSIMVWESDDLVNWSEQRMVEVAPKNGGNTWAPEAFYHEPTGEYVVFWASSIPNEETYGDFSNGRPNGQYNVMYYATTRDFQTFSDPEVFIDDSFPTIDTTFIEHDETFYRFTKSEANYKVYYEKAQDIFDDLDGIEENGFQFEEIAGTKDGNQGLIGHGGNNEGQTIFKAIDEEKWYLFLDSWPYHVRWTTDLEDGPQLVDNVLDPSDYALPPGPRHGTVIPITSEEYQALTDHYLPEGPDPTEDPVVHYSFDEEEDGVITDNSGNGYDATIQGNASIETEQSIGDSLGYIQLDGESRYVDMPENLIQQENLEKMTISTWVKVDRNEADQRIFDFASDTGRTANRNSMYLSTQGDDGQLEFATVTPFTEKFANASSDLPSDYKYRLASSRLGLNNWQHVAVTIDGFQASLFVNGEEVSSSDTFNVEPRMLMETTMNYLGKSSRNNQAYFAGGFDEFKIYNRALSATEIEELADEVTVEVPEEPVSETLKEAMQSLVVPNIQDVRGNLRLPTKVAEIIDVTWESSVPDVITTTGEVTRPVHGEGDADVMLIATLELDGEKLRKAFKAKVKELPEEQEYQGYVFPYFTGEGYENGEQVYFALSEGNNPLKWQQLNEGEPVFTSELGEEGLRDPFIIRSPEGDTFYMIATDLKIYGNGDWNRAQTQGSRSIMVWESNDLVNWSEQRMVEIAPQEAGNTWAPEIFYDDTTGEYIIFWASKLYEELNDRNNGNSYQRMMYTKTRDFYTFTEPEVYMDYGYSVIDTTMIEHDGKIYRFTKDERGNHPENSPNGKFIFQEVGDSVLDPNFEMIKEGVGKGQISQGEGPAIFKSNTEEKWYLFIDEFGGRGYVPFETTDLDSGEWTIPEEYDLPDRPRHGTVLPITAKEYQALSQQIPQEQEEVADKITSISLVEKDITLPVNETKQLSVEVTPDQSVDLLWASNNQEVVKVDSAGKVTAVSAGEAYITVSTVDGLHTDVARVLVTEQDAEEPSNKLEIEKQTEVKAGETYYLQGTKVSIKMPNDLPEGSLLMIKEVDEEALTSDQNVTIAGDVFDFEMVYPEGTEEPNDPFGLTLGIDEMSQESTISIYYYNRSQQKWEKQESDMHVEAGTVTAEVSHFSIYGVLETTEQQSEKPDEDHKERPSQPSDKDTPSPDGQQSGKDDEGAEQPPKSDQQEDQDKELPNTATMLFNWILLGVILLFIGVGLYFKRKRSVS</sequence>
<dbReference type="SUPFAM" id="SSF75005">
    <property type="entry name" value="Arabinanase/levansucrase/invertase"/>
    <property type="match status" value="2"/>
</dbReference>
<dbReference type="InterPro" id="IPR003343">
    <property type="entry name" value="Big_2"/>
</dbReference>
<dbReference type="Pfam" id="PF13385">
    <property type="entry name" value="Laminin_G_3"/>
    <property type="match status" value="2"/>
</dbReference>
<protein>
    <submittedName>
        <fullName evidence="6">LPXTG cell wall anchor domain-containing protein</fullName>
    </submittedName>
</protein>
<feature type="region of interest" description="Disordered" evidence="3">
    <location>
        <begin position="1689"/>
        <end position="1742"/>
    </location>
</feature>
<evidence type="ECO:0000313" key="7">
    <source>
        <dbReference type="Proteomes" id="UP000339690"/>
    </source>
</evidence>
<feature type="transmembrane region" description="Helical" evidence="4">
    <location>
        <begin position="1751"/>
        <end position="1770"/>
    </location>
</feature>
<feature type="compositionally biased region" description="Basic and acidic residues" evidence="3">
    <location>
        <begin position="1693"/>
        <end position="1714"/>
    </location>
</feature>
<dbReference type="SUPFAM" id="SSF49373">
    <property type="entry name" value="Invasin/intimin cell-adhesion fragments"/>
    <property type="match status" value="1"/>
</dbReference>
<dbReference type="Gene3D" id="2.60.40.1080">
    <property type="match status" value="1"/>
</dbReference>
<keyword evidence="4" id="KW-1133">Transmembrane helix</keyword>
<dbReference type="InterPro" id="IPR023296">
    <property type="entry name" value="Glyco_hydro_beta-prop_sf"/>
</dbReference>
<dbReference type="NCBIfam" id="TIGR01167">
    <property type="entry name" value="LPXTG_anchor"/>
    <property type="match status" value="1"/>
</dbReference>
<dbReference type="Gene3D" id="2.115.10.20">
    <property type="entry name" value="Glycosyl hydrolase domain, family 43"/>
    <property type="match status" value="2"/>
</dbReference>
<proteinExistence type="predicted"/>
<dbReference type="EMBL" id="CP045915">
    <property type="protein sequence ID" value="QGH34023.1"/>
    <property type="molecule type" value="Genomic_DNA"/>
</dbReference>
<dbReference type="Pfam" id="PF02368">
    <property type="entry name" value="Big_2"/>
    <property type="match status" value="1"/>
</dbReference>
<dbReference type="RefSeq" id="WP_153790930.1">
    <property type="nucleotide sequence ID" value="NZ_CP045915.1"/>
</dbReference>
<gene>
    <name evidence="6" type="ORF">GI584_08300</name>
</gene>
<reference evidence="6 7" key="1">
    <citation type="submission" date="2019-11" db="EMBL/GenBank/DDBJ databases">
        <title>Gracilibacillus salitolerans sp. nov., a moderate halophile isolated from a saline soil in northwest China.</title>
        <authorList>
            <person name="Gan L."/>
        </authorList>
    </citation>
    <scope>NUCLEOTIDE SEQUENCE [LARGE SCALE GENOMIC DNA]</scope>
    <source>
        <strain evidence="6 7">SCU50</strain>
    </source>
</reference>
<evidence type="ECO:0000256" key="3">
    <source>
        <dbReference type="SAM" id="MobiDB-lite"/>
    </source>
</evidence>
<dbReference type="InterPro" id="IPR008964">
    <property type="entry name" value="Invasin/intimin_cell_adhesion"/>
</dbReference>
<evidence type="ECO:0000256" key="1">
    <source>
        <dbReference type="ARBA" id="ARBA00022801"/>
    </source>
</evidence>
<dbReference type="KEGG" id="grc:GI584_08300"/>
<evidence type="ECO:0000256" key="2">
    <source>
        <dbReference type="ARBA" id="ARBA00023295"/>
    </source>
</evidence>
<dbReference type="SUPFAM" id="SSF49899">
    <property type="entry name" value="Concanavalin A-like lectins/glucanases"/>
    <property type="match status" value="2"/>
</dbReference>
<dbReference type="Proteomes" id="UP000339690">
    <property type="component" value="Chromosome"/>
</dbReference>
<accession>A0A5Q2TJ49</accession>
<organism evidence="6 7">
    <name type="scientific">Gracilibacillus salitolerans</name>
    <dbReference type="NCBI Taxonomy" id="2663022"/>
    <lineage>
        <taxon>Bacteria</taxon>
        <taxon>Bacillati</taxon>
        <taxon>Bacillota</taxon>
        <taxon>Bacilli</taxon>
        <taxon>Bacillales</taxon>
        <taxon>Bacillaceae</taxon>
        <taxon>Gracilibacillus</taxon>
    </lineage>
</organism>
<evidence type="ECO:0000313" key="6">
    <source>
        <dbReference type="EMBL" id="QGH34023.1"/>
    </source>
</evidence>
<dbReference type="InterPro" id="IPR050727">
    <property type="entry name" value="GH43_arabinanases"/>
</dbReference>
<evidence type="ECO:0000256" key="4">
    <source>
        <dbReference type="SAM" id="Phobius"/>
    </source>
</evidence>
<name>A0A5Q2TJ49_9BACI</name>
<dbReference type="InterPro" id="IPR046780">
    <property type="entry name" value="aBig_2"/>
</dbReference>
<keyword evidence="1" id="KW-0378">Hydrolase</keyword>
<dbReference type="PANTHER" id="PTHR43301">
    <property type="entry name" value="ARABINAN ENDO-1,5-ALPHA-L-ARABINOSIDASE"/>
    <property type="match status" value="1"/>
</dbReference>
<feature type="domain" description="BIG2" evidence="5">
    <location>
        <begin position="1468"/>
        <end position="1543"/>
    </location>
</feature>
<keyword evidence="4" id="KW-0472">Membrane</keyword>
<dbReference type="InterPro" id="IPR013320">
    <property type="entry name" value="ConA-like_dom_sf"/>
</dbReference>
<evidence type="ECO:0000259" key="5">
    <source>
        <dbReference type="SMART" id="SM00635"/>
    </source>
</evidence>
<keyword evidence="2" id="KW-0326">Glycosidase</keyword>